<keyword evidence="1" id="KW-0645">Protease</keyword>
<accession>A0A2V5IMD3</accession>
<dbReference type="InterPro" id="IPR015500">
    <property type="entry name" value="Peptidase_S8_subtilisin-rel"/>
</dbReference>
<dbReference type="InterPro" id="IPR000209">
    <property type="entry name" value="Peptidase_S8/S53_dom"/>
</dbReference>
<dbReference type="InterPro" id="IPR036852">
    <property type="entry name" value="Peptidase_S8/S53_dom_sf"/>
</dbReference>
<evidence type="ECO:0000259" key="7">
    <source>
        <dbReference type="Pfam" id="PF00082"/>
    </source>
</evidence>
<dbReference type="GO" id="GO:0004252">
    <property type="term" value="F:serine-type endopeptidase activity"/>
    <property type="evidence" value="ECO:0007669"/>
    <property type="project" value="InterPro"/>
</dbReference>
<evidence type="ECO:0000313" key="8">
    <source>
        <dbReference type="EMBL" id="PYI35213.1"/>
    </source>
</evidence>
<dbReference type="Proteomes" id="UP000248817">
    <property type="component" value="Unassembled WGS sequence"/>
</dbReference>
<feature type="compositionally biased region" description="Polar residues" evidence="6">
    <location>
        <begin position="1"/>
        <end position="16"/>
    </location>
</feature>
<feature type="compositionally biased region" description="Basic and acidic residues" evidence="6">
    <location>
        <begin position="406"/>
        <end position="430"/>
    </location>
</feature>
<feature type="region of interest" description="Disordered" evidence="6">
    <location>
        <begin position="341"/>
        <end position="430"/>
    </location>
</feature>
<feature type="compositionally biased region" description="Polar residues" evidence="6">
    <location>
        <begin position="318"/>
        <end position="327"/>
    </location>
</feature>
<feature type="domain" description="Peptidase S8/S53" evidence="7">
    <location>
        <begin position="761"/>
        <end position="992"/>
    </location>
</feature>
<dbReference type="GO" id="GO:0006508">
    <property type="term" value="P:proteolysis"/>
    <property type="evidence" value="ECO:0007669"/>
    <property type="project" value="UniProtKB-KW"/>
</dbReference>
<keyword evidence="3" id="KW-0378">Hydrolase</keyword>
<dbReference type="PRINTS" id="PR00723">
    <property type="entry name" value="SUBTILISIN"/>
</dbReference>
<proteinExistence type="predicted"/>
<feature type="compositionally biased region" description="Basic and acidic residues" evidence="6">
    <location>
        <begin position="523"/>
        <end position="532"/>
    </location>
</feature>
<evidence type="ECO:0000256" key="6">
    <source>
        <dbReference type="SAM" id="MobiDB-lite"/>
    </source>
</evidence>
<keyword evidence="5" id="KW-0865">Zymogen</keyword>
<protein>
    <recommendedName>
        <fullName evidence="7">Peptidase S8/S53 domain-containing protein</fullName>
    </recommendedName>
</protein>
<dbReference type="Gene3D" id="3.40.50.200">
    <property type="entry name" value="Peptidase S8/S53 domain"/>
    <property type="match status" value="1"/>
</dbReference>
<gene>
    <name evidence="8" type="ORF">BP00DRAFT_454169</name>
</gene>
<keyword evidence="4" id="KW-0720">Serine protease</keyword>
<dbReference type="EMBL" id="KZ825471">
    <property type="protein sequence ID" value="PYI35213.1"/>
    <property type="molecule type" value="Genomic_DNA"/>
</dbReference>
<dbReference type="Pfam" id="PF00082">
    <property type="entry name" value="Peptidase_S8"/>
    <property type="match status" value="1"/>
</dbReference>
<evidence type="ECO:0000256" key="5">
    <source>
        <dbReference type="ARBA" id="ARBA00023145"/>
    </source>
</evidence>
<dbReference type="CDD" id="cd07491">
    <property type="entry name" value="Peptidases_S8_7"/>
    <property type="match status" value="1"/>
</dbReference>
<feature type="region of interest" description="Disordered" evidence="6">
    <location>
        <begin position="292"/>
        <end position="329"/>
    </location>
</feature>
<evidence type="ECO:0000256" key="1">
    <source>
        <dbReference type="ARBA" id="ARBA00022670"/>
    </source>
</evidence>
<feature type="region of interest" description="Disordered" evidence="6">
    <location>
        <begin position="1"/>
        <end position="53"/>
    </location>
</feature>
<feature type="compositionally biased region" description="Acidic residues" evidence="6">
    <location>
        <begin position="17"/>
        <end position="33"/>
    </location>
</feature>
<evidence type="ECO:0000256" key="3">
    <source>
        <dbReference type="ARBA" id="ARBA00022801"/>
    </source>
</evidence>
<keyword evidence="2" id="KW-0732">Signal</keyword>
<evidence type="ECO:0000256" key="4">
    <source>
        <dbReference type="ARBA" id="ARBA00022825"/>
    </source>
</evidence>
<evidence type="ECO:0000313" key="9">
    <source>
        <dbReference type="Proteomes" id="UP000248817"/>
    </source>
</evidence>
<keyword evidence="9" id="KW-1185">Reference proteome</keyword>
<evidence type="ECO:0000256" key="2">
    <source>
        <dbReference type="ARBA" id="ARBA00022729"/>
    </source>
</evidence>
<feature type="region of interest" description="Disordered" evidence="6">
    <location>
        <begin position="510"/>
        <end position="532"/>
    </location>
</feature>
<sequence>MSTESATHTVLFSAQNGEEECLEEEESSDDEPNNLDFPTLQASIPSQTSEEGALRTKDIYDRCSHIFDELSQGRRKWSEEDGCQNNPEAPVLEPYKKQILTESDGRDKGHPSLLHALARKWGQYPINHPGLRQAVIHIVEGAPIGLSKEAAIWREAVSHGHLGFLEFIQQHRPTRLETILAMRDDRGWNFFHYVFGGLRIEGKRKKEILTLGMKYSPQATAEILSAQDKAEGNTPIHYAMHPQTCCGRGEEYIGLVEDMVKRADNLMRLGAEFNKLDQSPYQYCCSQSELKEAKKGQSGNAARGSTVAGDLGGKRENPSSVQESNPRMTLPVANSKISRGSNLAIDHLNPDEPLEVGSRTSSTNWLAAPTGHTLRRSPTIPPTLGVSQANPDHLPKPQQVGNGGAGEKEKRERENREKENREKENREKSKNRLLRFLHHHYIRERQDGIARDLIYGKNTNEKNLYFNATSLEGKSTDKIVDLIDRLSIGGFNSVLSCVCIPATCISPSVPVAPTQEPKTYSRRPRDSRKEPVLEVNPHQGRDCLKAVFDRLHKVGVRRIIRLHVDDMGDQPHMDSAIERAICGHDAFGIEDSRHGDPIIVEEFDWQKPDLGIEVIQKAAPDVEHLTLYWSGNTTILRGWASKEYGIPLLCRPATKSKLKTVVIKAAPGFERTERMRRIVEKFCESVKADIEKSAQPKIRADYQMSDIRRGPMASSSIVSLRGGDTSEGDNRDKWMAAMDHFRGALHRIHTSLPKVCRHAEKVKVALIDDGVALESLPTWLENQIVEASGIYYPSGEHTEKPWHCSTNGHGTVMANMITRVNPWVSLCSMRVHDTGASDGARMIEPRSAAMAVWGAIGRKADIICMSWTILAKVQNSSGETASSSGIQDLRNAIQAAVAAGVLIFCSANDDISVGVMDFLPYQQAPDYIFRIGAANAHGQRDRASEDVARMNFYLPGNKVAETDNPNATGPVEYHTGASVSTALAAGLASLIIYCAIVVQAYYKSVGNDQSAEEFARKHAALKVRNHMDTAFKSIKADGWGKRLYPPVWGAFGIAAKAIEAEIETEGKMHVLVDLVHRLSPQIR</sequence>
<feature type="compositionally biased region" description="Polar residues" evidence="6">
    <location>
        <begin position="40"/>
        <end position="50"/>
    </location>
</feature>
<reference evidence="8 9" key="1">
    <citation type="submission" date="2018-02" db="EMBL/GenBank/DDBJ databases">
        <title>The genomes of Aspergillus section Nigri reveals drivers in fungal speciation.</title>
        <authorList>
            <consortium name="DOE Joint Genome Institute"/>
            <person name="Vesth T.C."/>
            <person name="Nybo J."/>
            <person name="Theobald S."/>
            <person name="Brandl J."/>
            <person name="Frisvad J.C."/>
            <person name="Nielsen K.F."/>
            <person name="Lyhne E.K."/>
            <person name="Kogle M.E."/>
            <person name="Kuo A."/>
            <person name="Riley R."/>
            <person name="Clum A."/>
            <person name="Nolan M."/>
            <person name="Lipzen A."/>
            <person name="Salamov A."/>
            <person name="Henrissat B."/>
            <person name="Wiebenga A."/>
            <person name="De vries R.P."/>
            <person name="Grigoriev I.V."/>
            <person name="Mortensen U.H."/>
            <person name="Andersen M.R."/>
            <person name="Baker S.E."/>
        </authorList>
    </citation>
    <scope>NUCLEOTIDE SEQUENCE [LARGE SCALE GENOMIC DNA]</scope>
    <source>
        <strain evidence="8 9">CBS 114.80</strain>
    </source>
</reference>
<dbReference type="SUPFAM" id="SSF52743">
    <property type="entry name" value="Subtilisin-like"/>
    <property type="match status" value="1"/>
</dbReference>
<name>A0A2V5IMD3_9EURO</name>
<organism evidence="8 9">
    <name type="scientific">Aspergillus indologenus CBS 114.80</name>
    <dbReference type="NCBI Taxonomy" id="1450541"/>
    <lineage>
        <taxon>Eukaryota</taxon>
        <taxon>Fungi</taxon>
        <taxon>Dikarya</taxon>
        <taxon>Ascomycota</taxon>
        <taxon>Pezizomycotina</taxon>
        <taxon>Eurotiomycetes</taxon>
        <taxon>Eurotiomycetidae</taxon>
        <taxon>Eurotiales</taxon>
        <taxon>Aspergillaceae</taxon>
        <taxon>Aspergillus</taxon>
        <taxon>Aspergillus subgen. Circumdati</taxon>
    </lineage>
</organism>
<dbReference type="AlphaFoldDB" id="A0A2V5IMD3"/>